<reference evidence="2 3" key="1">
    <citation type="submission" date="2020-08" db="EMBL/GenBank/DDBJ databases">
        <title>Genomic Encyclopedia of Type Strains, Phase IV (KMG-IV): sequencing the most valuable type-strain genomes for metagenomic binning, comparative biology and taxonomic classification.</title>
        <authorList>
            <person name="Goeker M."/>
        </authorList>
    </citation>
    <scope>NUCLEOTIDE SEQUENCE [LARGE SCALE GENOMIC DNA]</scope>
    <source>
        <strain evidence="2 3">DSM 101064</strain>
    </source>
</reference>
<dbReference type="GO" id="GO:0017004">
    <property type="term" value="P:cytochrome complex assembly"/>
    <property type="evidence" value="ECO:0007669"/>
    <property type="project" value="UniProtKB-KW"/>
</dbReference>
<dbReference type="Proteomes" id="UP000535415">
    <property type="component" value="Unassembled WGS sequence"/>
</dbReference>
<dbReference type="InterPro" id="IPR017560">
    <property type="entry name" value="Cyt_c_biogenesis_CcmI"/>
</dbReference>
<dbReference type="SUPFAM" id="SSF48452">
    <property type="entry name" value="TPR-like"/>
    <property type="match status" value="1"/>
</dbReference>
<dbReference type="NCBIfam" id="TIGR03142">
    <property type="entry name" value="cytochro_ccmI"/>
    <property type="match status" value="1"/>
</dbReference>
<accession>A0A7W9BKD1</accession>
<dbReference type="EMBL" id="JACIJM010000004">
    <property type="protein sequence ID" value="MBB5722136.1"/>
    <property type="molecule type" value="Genomic_DNA"/>
</dbReference>
<keyword evidence="3" id="KW-1185">Reference proteome</keyword>
<proteinExistence type="predicted"/>
<comment type="caution">
    <text evidence="2">The sequence shown here is derived from an EMBL/GenBank/DDBJ whole genome shotgun (WGS) entry which is preliminary data.</text>
</comment>
<keyword evidence="1" id="KW-0201">Cytochrome c-type biogenesis</keyword>
<protein>
    <submittedName>
        <fullName evidence="2">Cytochrome c-type biogenesis protein CcmH</fullName>
    </submittedName>
</protein>
<organism evidence="2 3">
    <name type="scientific">Yoonia ponticola</name>
    <dbReference type="NCBI Taxonomy" id="1524255"/>
    <lineage>
        <taxon>Bacteria</taxon>
        <taxon>Pseudomonadati</taxon>
        <taxon>Pseudomonadota</taxon>
        <taxon>Alphaproteobacteria</taxon>
        <taxon>Rhodobacterales</taxon>
        <taxon>Paracoccaceae</taxon>
        <taxon>Yoonia</taxon>
    </lineage>
</organism>
<evidence type="ECO:0000313" key="2">
    <source>
        <dbReference type="EMBL" id="MBB5722136.1"/>
    </source>
</evidence>
<dbReference type="AlphaFoldDB" id="A0A7W9BKD1"/>
<evidence type="ECO:0000256" key="1">
    <source>
        <dbReference type="ARBA" id="ARBA00022748"/>
    </source>
</evidence>
<dbReference type="Gene3D" id="1.25.40.10">
    <property type="entry name" value="Tetratricopeptide repeat domain"/>
    <property type="match status" value="1"/>
</dbReference>
<name>A0A7W9BKD1_9RHOB</name>
<dbReference type="InterPro" id="IPR011990">
    <property type="entry name" value="TPR-like_helical_dom_sf"/>
</dbReference>
<evidence type="ECO:0000313" key="3">
    <source>
        <dbReference type="Proteomes" id="UP000535415"/>
    </source>
</evidence>
<gene>
    <name evidence="2" type="ORF">FHS72_001760</name>
</gene>
<sequence length="398" mass="42791">MLFWIICFLLTCIVGAVVITPLIRPPFAQGEDPQVALYKAQLEEVDRDVAHDVLAAEDAERAKTDIARRLLAASGQATVTTESPLNRGAAVAVAAVFLLASAGVYVKLGAPGYPDMPRAERIANGDAFRENRPTQAEAVANAPDIAAPDFPEDYIESIAQLREIVPTRPDEIRGWELLAYHESQMRNYTAAAKAQAQVIALKGNGVTVDDLVTQADLYATAADGYVSPETEMLALRVLQIEPENIAGRYYLGALYDQTDRPDRALQLWRSILDRGEAETFHLALARRFVGDVAMRAGTSYTPPPATNVALDDMLDAAEGADDAGQAEMIAGMVSRLADRLASQGGPIDEWARLIVAYGVQGQLDDARAILAEARDVFGASDTALAQLDEAAQRAGIAE</sequence>
<dbReference type="RefSeq" id="WP_183528111.1">
    <property type="nucleotide sequence ID" value="NZ_JACIJM010000004.1"/>
</dbReference>